<dbReference type="RefSeq" id="WP_240983620.1">
    <property type="nucleotide sequence ID" value="NZ_CDGJ01000052.1"/>
</dbReference>
<protein>
    <submittedName>
        <fullName evidence="1">Anti-sigma-G factor Gin</fullName>
    </submittedName>
    <submittedName>
        <fullName evidence="2">Inhibitor of sigma-G Gin</fullName>
    </submittedName>
</protein>
<dbReference type="Pfam" id="PF10764">
    <property type="entry name" value="Gin"/>
    <property type="match status" value="1"/>
</dbReference>
<sequence length="69" mass="7749">MKAEVYPVCRQCGEVPRCGLFDGFRIHGRFFCTECQERLLSAEIGSPFYLEMAAGLKEALRQKRSGGGF</sequence>
<evidence type="ECO:0000313" key="1">
    <source>
        <dbReference type="EMBL" id="CAA7599864.1"/>
    </source>
</evidence>
<keyword evidence="3" id="KW-1185">Reference proteome</keyword>
<accession>A0A8S0WL71</accession>
<dbReference type="KEGG" id="aacx:DEACI_0498"/>
<dbReference type="AlphaFoldDB" id="A0A8S0WL71"/>
<name>A0A8S0WL71_9FIRM</name>
<dbReference type="Proteomes" id="UP001071230">
    <property type="component" value="Unassembled WGS sequence"/>
</dbReference>
<dbReference type="EMBL" id="CDGJ01000052">
    <property type="protein sequence ID" value="CEJ07430.1"/>
    <property type="molecule type" value="Genomic_DNA"/>
</dbReference>
<reference evidence="2" key="1">
    <citation type="submission" date="2014-11" db="EMBL/GenBank/DDBJ databases">
        <authorList>
            <person name="Hornung B.V."/>
        </authorList>
    </citation>
    <scope>NUCLEOTIDE SEQUENCE</scope>
    <source>
        <strain evidence="2">INE</strain>
    </source>
</reference>
<reference evidence="1" key="2">
    <citation type="submission" date="2020-01" db="EMBL/GenBank/DDBJ databases">
        <authorList>
            <person name="Hornung B."/>
        </authorList>
    </citation>
    <scope>NUCLEOTIDE SEQUENCE</scope>
    <source>
        <strain evidence="1">PacBioINE</strain>
    </source>
</reference>
<gene>
    <name evidence="1" type="ORF">DEACI_0498</name>
    <name evidence="2" type="ORF">DEACI_1895</name>
</gene>
<dbReference type="Proteomes" id="UP000836597">
    <property type="component" value="Chromosome"/>
</dbReference>
<evidence type="ECO:0000313" key="3">
    <source>
        <dbReference type="Proteomes" id="UP001071230"/>
    </source>
</evidence>
<proteinExistence type="predicted"/>
<dbReference type="InterPro" id="IPR019700">
    <property type="entry name" value="Sigma-G_inhibitor_Gin"/>
</dbReference>
<dbReference type="EMBL" id="LR746496">
    <property type="protein sequence ID" value="CAA7599864.1"/>
    <property type="molecule type" value="Genomic_DNA"/>
</dbReference>
<evidence type="ECO:0000313" key="2">
    <source>
        <dbReference type="EMBL" id="CEJ07430.1"/>
    </source>
</evidence>
<organism evidence="1">
    <name type="scientific">Acididesulfobacillus acetoxydans</name>
    <dbReference type="NCBI Taxonomy" id="1561005"/>
    <lineage>
        <taxon>Bacteria</taxon>
        <taxon>Bacillati</taxon>
        <taxon>Bacillota</taxon>
        <taxon>Clostridia</taxon>
        <taxon>Eubacteriales</taxon>
        <taxon>Peptococcaceae</taxon>
        <taxon>Acididesulfobacillus</taxon>
    </lineage>
</organism>